<accession>V2WKQ1</accession>
<evidence type="ECO:0008006" key="5">
    <source>
        <dbReference type="Google" id="ProtNLM"/>
    </source>
</evidence>
<dbReference type="HOGENOM" id="CLU_018544_12_2_1"/>
<dbReference type="AlphaFoldDB" id="V2WKQ1"/>
<dbReference type="OrthoDB" id="2886770at2759"/>
<comment type="caution">
    <text evidence="3">The sequence shown here is derived from an EMBL/GenBank/DDBJ whole genome shotgun (WGS) entry which is preliminary data.</text>
</comment>
<dbReference type="EMBL" id="AWSO01000784">
    <property type="protein sequence ID" value="ESK87438.1"/>
    <property type="molecule type" value="Genomic_DNA"/>
</dbReference>
<name>V2WKQ1_MONRO</name>
<organism evidence="3 4">
    <name type="scientific">Moniliophthora roreri (strain MCA 2997)</name>
    <name type="common">Cocoa frosty pod rot fungus</name>
    <name type="synonym">Crinipellis roreri</name>
    <dbReference type="NCBI Taxonomy" id="1381753"/>
    <lineage>
        <taxon>Eukaryota</taxon>
        <taxon>Fungi</taxon>
        <taxon>Dikarya</taxon>
        <taxon>Basidiomycota</taxon>
        <taxon>Agaricomycotina</taxon>
        <taxon>Agaricomycetes</taxon>
        <taxon>Agaricomycetidae</taxon>
        <taxon>Agaricales</taxon>
        <taxon>Marasmiineae</taxon>
        <taxon>Marasmiaceae</taxon>
        <taxon>Moniliophthora</taxon>
    </lineage>
</organism>
<evidence type="ECO:0000256" key="1">
    <source>
        <dbReference type="SAM" id="Coils"/>
    </source>
</evidence>
<sequence>MQSEKYKLTASSQNEDQSPSNVVAGVRESNCCSACKTDVQTSINLIHGPPDEIYDQCARSNSCPAGLDSFREELKTAKIHLDRLTATITLLETERARLKGIVEKYSVILHPMRAISPDALQSILKSCVEQSEREEPKSSLVPSGMPWVLGQVCRYWRNTALSTPHLWTSITLDIDSSKIPPIQIRLLGLQIYRSQNLPLTVTIHCKLRGDYSSHPLVVLICTRSQQWRSLRLGGSEDVLRPISLVRELLPILESMTVDSSPTSRPGEVCLEPAPALRSVTLHGSTSIKLPWHQIKYFQLRQGSIPTSTNIDRVWTVLAQLSNVEVGDLYIDNIVGHPATFSSPRLSFNHLTTLIISSGTRNSAATGFIERITTPSLKQLKITAPYSGWRELLQLITRSSCKLTELSIREAVLNSESQYMLNLLGTLWDLTSLELGIVSVSPGRSIDDLFFLFQLKVVPRLEKLTIILSPFFRSSLSEDILLNALEYRWNLHEELEINGLRIVTLEMHFYNPKSRSRLEALRAQGLVVVTKDNN</sequence>
<dbReference type="KEGG" id="mrr:Moror_11632"/>
<feature type="coiled-coil region" evidence="1">
    <location>
        <begin position="67"/>
        <end position="94"/>
    </location>
</feature>
<feature type="region of interest" description="Disordered" evidence="2">
    <location>
        <begin position="1"/>
        <end position="20"/>
    </location>
</feature>
<reference evidence="3 4" key="1">
    <citation type="journal article" date="2014" name="BMC Genomics">
        <title>Genome and secretome analysis of the hemibiotrophic fungal pathogen, Moniliophthora roreri, which causes frosty pod rot disease of cacao: mechanisms of the biotrophic and necrotrophic phases.</title>
        <authorList>
            <person name="Meinhardt L.W."/>
            <person name="Costa G.G.L."/>
            <person name="Thomazella D.P.T."/>
            <person name="Teixeira P.J.P.L."/>
            <person name="Carazzolle M.F."/>
            <person name="Schuster S.C."/>
            <person name="Carlson J.E."/>
            <person name="Guiltinan M.J."/>
            <person name="Mieczkowski P."/>
            <person name="Farmer A."/>
            <person name="Ramaraj T."/>
            <person name="Crozier J."/>
            <person name="Davis R.E."/>
            <person name="Shao J."/>
            <person name="Melnick R.L."/>
            <person name="Pereira G.A.G."/>
            <person name="Bailey B.A."/>
        </authorList>
    </citation>
    <scope>NUCLEOTIDE SEQUENCE [LARGE SCALE GENOMIC DNA]</scope>
    <source>
        <strain evidence="3 4">MCA 2997</strain>
    </source>
</reference>
<dbReference type="Proteomes" id="UP000017559">
    <property type="component" value="Unassembled WGS sequence"/>
</dbReference>
<keyword evidence="1" id="KW-0175">Coiled coil</keyword>
<gene>
    <name evidence="3" type="ORF">Moror_11632</name>
</gene>
<proteinExistence type="predicted"/>
<feature type="compositionally biased region" description="Polar residues" evidence="2">
    <location>
        <begin position="8"/>
        <end position="20"/>
    </location>
</feature>
<evidence type="ECO:0000313" key="4">
    <source>
        <dbReference type="Proteomes" id="UP000017559"/>
    </source>
</evidence>
<evidence type="ECO:0000256" key="2">
    <source>
        <dbReference type="SAM" id="MobiDB-lite"/>
    </source>
</evidence>
<evidence type="ECO:0000313" key="3">
    <source>
        <dbReference type="EMBL" id="ESK87438.1"/>
    </source>
</evidence>
<keyword evidence="4" id="KW-1185">Reference proteome</keyword>
<protein>
    <recommendedName>
        <fullName evidence="5">F-box domain-containing protein</fullName>
    </recommendedName>
</protein>